<protein>
    <submittedName>
        <fullName evidence="2">Uncharacterized protein</fullName>
    </submittedName>
</protein>
<dbReference type="EMBL" id="CAICTM010000238">
    <property type="protein sequence ID" value="CAB9505675.1"/>
    <property type="molecule type" value="Genomic_DNA"/>
</dbReference>
<keyword evidence="3" id="KW-1185">Reference proteome</keyword>
<organism evidence="2 3">
    <name type="scientific">Seminavis robusta</name>
    <dbReference type="NCBI Taxonomy" id="568900"/>
    <lineage>
        <taxon>Eukaryota</taxon>
        <taxon>Sar</taxon>
        <taxon>Stramenopiles</taxon>
        <taxon>Ochrophyta</taxon>
        <taxon>Bacillariophyta</taxon>
        <taxon>Bacillariophyceae</taxon>
        <taxon>Bacillariophycidae</taxon>
        <taxon>Naviculales</taxon>
        <taxon>Naviculaceae</taxon>
        <taxon>Seminavis</taxon>
    </lineage>
</organism>
<sequence length="204" mass="22272">MKLSRLVLAAALSVPCDAFVGRSPVSISLGLPVERTKVFSMDLDKPTDEVANDVGTTAQQQDDVSTTKQEPFRNDGLFSFMQNFFVLHETGKSMSYFIPLDADTSKTSTPEQIAQERKLFSEKLMNIGMDERERRRQAGKIFAIVTAVAILDKVNKLNLDTGLQATAAAAAFAVLPQSASAPLVFFGAIFGALYFLEDKIPDEA</sequence>
<feature type="signal peptide" evidence="1">
    <location>
        <begin position="1"/>
        <end position="18"/>
    </location>
</feature>
<keyword evidence="1" id="KW-0732">Signal</keyword>
<feature type="chain" id="PRO_5040384796" evidence="1">
    <location>
        <begin position="19"/>
        <end position="204"/>
    </location>
</feature>
<evidence type="ECO:0000313" key="2">
    <source>
        <dbReference type="EMBL" id="CAB9505675.1"/>
    </source>
</evidence>
<gene>
    <name evidence="2" type="ORF">SEMRO_239_G095890.1</name>
</gene>
<proteinExistence type="predicted"/>
<accession>A0A9N8HAV8</accession>
<name>A0A9N8HAV8_9STRA</name>
<dbReference type="Proteomes" id="UP001153069">
    <property type="component" value="Unassembled WGS sequence"/>
</dbReference>
<evidence type="ECO:0000313" key="3">
    <source>
        <dbReference type="Proteomes" id="UP001153069"/>
    </source>
</evidence>
<dbReference type="AlphaFoldDB" id="A0A9N8HAV8"/>
<evidence type="ECO:0000256" key="1">
    <source>
        <dbReference type="SAM" id="SignalP"/>
    </source>
</evidence>
<comment type="caution">
    <text evidence="2">The sequence shown here is derived from an EMBL/GenBank/DDBJ whole genome shotgun (WGS) entry which is preliminary data.</text>
</comment>
<reference evidence="2" key="1">
    <citation type="submission" date="2020-06" db="EMBL/GenBank/DDBJ databases">
        <authorList>
            <consortium name="Plant Systems Biology data submission"/>
        </authorList>
    </citation>
    <scope>NUCLEOTIDE SEQUENCE</scope>
    <source>
        <strain evidence="2">D6</strain>
    </source>
</reference>